<gene>
    <name evidence="2" type="ORF">Ddye_006153</name>
</gene>
<dbReference type="PANTHER" id="PTHR47076:SF1">
    <property type="entry name" value="NHL DOMAIN PROTEIN"/>
    <property type="match status" value="1"/>
</dbReference>
<dbReference type="EMBL" id="JANJYI010000002">
    <property type="protein sequence ID" value="KAK2659620.1"/>
    <property type="molecule type" value="Genomic_DNA"/>
</dbReference>
<organism evidence="2 3">
    <name type="scientific">Dipteronia dyeriana</name>
    <dbReference type="NCBI Taxonomy" id="168575"/>
    <lineage>
        <taxon>Eukaryota</taxon>
        <taxon>Viridiplantae</taxon>
        <taxon>Streptophyta</taxon>
        <taxon>Embryophyta</taxon>
        <taxon>Tracheophyta</taxon>
        <taxon>Spermatophyta</taxon>
        <taxon>Magnoliopsida</taxon>
        <taxon>eudicotyledons</taxon>
        <taxon>Gunneridae</taxon>
        <taxon>Pentapetalae</taxon>
        <taxon>rosids</taxon>
        <taxon>malvids</taxon>
        <taxon>Sapindales</taxon>
        <taxon>Sapindaceae</taxon>
        <taxon>Hippocastanoideae</taxon>
        <taxon>Acereae</taxon>
        <taxon>Dipteronia</taxon>
    </lineage>
</organism>
<protein>
    <submittedName>
        <fullName evidence="2">Uncharacterized protein</fullName>
    </submittedName>
</protein>
<reference evidence="2" key="1">
    <citation type="journal article" date="2023" name="Plant J.">
        <title>Genome sequences and population genomics provide insights into the demographic history, inbreeding, and mutation load of two 'living fossil' tree species of Dipteronia.</title>
        <authorList>
            <person name="Feng Y."/>
            <person name="Comes H.P."/>
            <person name="Chen J."/>
            <person name="Zhu S."/>
            <person name="Lu R."/>
            <person name="Zhang X."/>
            <person name="Li P."/>
            <person name="Qiu J."/>
            <person name="Olsen K.M."/>
            <person name="Qiu Y."/>
        </authorList>
    </citation>
    <scope>NUCLEOTIDE SEQUENCE</scope>
    <source>
        <strain evidence="2">KIB01</strain>
    </source>
</reference>
<proteinExistence type="predicted"/>
<feature type="compositionally biased region" description="Polar residues" evidence="1">
    <location>
        <begin position="1"/>
        <end position="15"/>
    </location>
</feature>
<evidence type="ECO:0000313" key="3">
    <source>
        <dbReference type="Proteomes" id="UP001280121"/>
    </source>
</evidence>
<name>A0AAE0CQA3_9ROSI</name>
<dbReference type="AlphaFoldDB" id="A0AAE0CQA3"/>
<dbReference type="PANTHER" id="PTHR47076">
    <property type="entry name" value="NHL DOMAIN PROTEIN"/>
    <property type="match status" value="1"/>
</dbReference>
<evidence type="ECO:0000256" key="1">
    <source>
        <dbReference type="SAM" id="MobiDB-lite"/>
    </source>
</evidence>
<evidence type="ECO:0000313" key="2">
    <source>
        <dbReference type="EMBL" id="KAK2659620.1"/>
    </source>
</evidence>
<feature type="region of interest" description="Disordered" evidence="1">
    <location>
        <begin position="1"/>
        <end position="22"/>
    </location>
</feature>
<dbReference type="Proteomes" id="UP001280121">
    <property type="component" value="Unassembled WGS sequence"/>
</dbReference>
<sequence>METPQEKTINVSETTPFREEDDGFEDYEEGLRSNGCGCFHGLCFRWKKRNNNNGGGGNTYLLHHHHHQQQQQQQEQEIRESWLVRKAKKMREISELLAGPKWKTFIRRFSVNNSNNNNYNKKRRMQFHYDPQSYKLNFDDGICREDEETNQHVDFLARFASPVLGMNRGELFVID</sequence>
<accession>A0AAE0CQA3</accession>
<keyword evidence="3" id="KW-1185">Reference proteome</keyword>
<comment type="caution">
    <text evidence="2">The sequence shown here is derived from an EMBL/GenBank/DDBJ whole genome shotgun (WGS) entry which is preliminary data.</text>
</comment>